<dbReference type="EMBL" id="JAHWXP010000003">
    <property type="protein sequence ID" value="MBY8337447.1"/>
    <property type="molecule type" value="Genomic_DNA"/>
</dbReference>
<comment type="similarity">
    <text evidence="7 8">Belongs to the pseudomonas-type ThrB family.</text>
</comment>
<evidence type="ECO:0000256" key="2">
    <source>
        <dbReference type="ARBA" id="ARBA00022679"/>
    </source>
</evidence>
<name>A0ABS7PHX9_9SPHN</name>
<proteinExistence type="inferred from homology"/>
<keyword evidence="3 8" id="KW-0791">Threonine biosynthesis</keyword>
<evidence type="ECO:0000256" key="4">
    <source>
        <dbReference type="ARBA" id="ARBA00022741"/>
    </source>
</evidence>
<protein>
    <recommendedName>
        <fullName evidence="8 9">Homoserine kinase</fullName>
        <shortName evidence="8">HK</shortName>
        <shortName evidence="8">HSK</shortName>
        <ecNumber evidence="8 9">2.7.1.39</ecNumber>
    </recommendedName>
</protein>
<evidence type="ECO:0000313" key="11">
    <source>
        <dbReference type="EMBL" id="MBY8337447.1"/>
    </source>
</evidence>
<reference evidence="11 12" key="1">
    <citation type="submission" date="2021-07" db="EMBL/GenBank/DDBJ databases">
        <title>Alteriqipengyuania abyssalis NZ-12B nov, sp.nov isolated from deep sea sponge in pacific ocean.</title>
        <authorList>
            <person name="Tareen S."/>
            <person name="Wink J."/>
        </authorList>
    </citation>
    <scope>NUCLEOTIDE SEQUENCE [LARGE SCALE GENOMIC DNA]</scope>
    <source>
        <strain evidence="11 12">NZ-12B</strain>
    </source>
</reference>
<sequence>MAVYTHLTAGEIAQFIARFDVGALRSAKGIAEGVSNSNWLIETERDGAAHRFILTVFEARTDAADLPFFLSLLDHLASKGQPVPRTIHTRDDANMTLVRGKPAALIEFLPGVSIDDPDEAQAHAVGVALADLHLATRDFTQTRQTSLGIPTCVGMVRDHAERLGEVDPALPDILPDCGASLLESWPEGLPGGTIHADLFPDNVLFVGEQVTGLIDFYFACTGLLAFDLAVTHAAWSFTATGNDFRPSIGRALLAGYESRRPLTQEERQALPILAQGACLRFVATRVEDWFATPADGLVRRKNPMQFAQRLAFYRDRGEAAFQS</sequence>
<keyword evidence="4 8" id="KW-0547">Nucleotide-binding</keyword>
<comment type="pathway">
    <text evidence="8">Amino-acid biosynthesis; L-threonine biosynthesis; L-threonine from L-aspartate: step 4/5.</text>
</comment>
<evidence type="ECO:0000313" key="12">
    <source>
        <dbReference type="Proteomes" id="UP000759298"/>
    </source>
</evidence>
<dbReference type="CDD" id="cd05153">
    <property type="entry name" value="HomoserineK_II"/>
    <property type="match status" value="1"/>
</dbReference>
<dbReference type="NCBIfam" id="NF003558">
    <property type="entry name" value="PRK05231.1"/>
    <property type="match status" value="1"/>
</dbReference>
<dbReference type="Gene3D" id="3.90.1200.10">
    <property type="match status" value="1"/>
</dbReference>
<organism evidence="11 12">
    <name type="scientific">Alteriqipengyuania abyssalis</name>
    <dbReference type="NCBI Taxonomy" id="2860200"/>
    <lineage>
        <taxon>Bacteria</taxon>
        <taxon>Pseudomonadati</taxon>
        <taxon>Pseudomonadota</taxon>
        <taxon>Alphaproteobacteria</taxon>
        <taxon>Sphingomonadales</taxon>
        <taxon>Erythrobacteraceae</taxon>
        <taxon>Alteriqipengyuania</taxon>
    </lineage>
</organism>
<comment type="caution">
    <text evidence="11">The sequence shown here is derived from an EMBL/GenBank/DDBJ whole genome shotgun (WGS) entry which is preliminary data.</text>
</comment>
<dbReference type="Proteomes" id="UP000759298">
    <property type="component" value="Unassembled WGS sequence"/>
</dbReference>
<evidence type="ECO:0000256" key="3">
    <source>
        <dbReference type="ARBA" id="ARBA00022697"/>
    </source>
</evidence>
<evidence type="ECO:0000256" key="8">
    <source>
        <dbReference type="HAMAP-Rule" id="MF_00301"/>
    </source>
</evidence>
<keyword evidence="5 8" id="KW-0418">Kinase</keyword>
<evidence type="ECO:0000256" key="7">
    <source>
        <dbReference type="ARBA" id="ARBA00038240"/>
    </source>
</evidence>
<dbReference type="InterPro" id="IPR005280">
    <property type="entry name" value="Homoserine_kinase_II"/>
</dbReference>
<dbReference type="PANTHER" id="PTHR21064">
    <property type="entry name" value="AMINOGLYCOSIDE PHOSPHOTRANSFERASE DOMAIN-CONTAINING PROTEIN-RELATED"/>
    <property type="match status" value="1"/>
</dbReference>
<dbReference type="InterPro" id="IPR011009">
    <property type="entry name" value="Kinase-like_dom_sf"/>
</dbReference>
<keyword evidence="6 8" id="KW-0067">ATP-binding</keyword>
<evidence type="ECO:0000259" key="10">
    <source>
        <dbReference type="Pfam" id="PF01636"/>
    </source>
</evidence>
<dbReference type="EC" id="2.7.1.39" evidence="8 9"/>
<dbReference type="RefSeq" id="WP_222825012.1">
    <property type="nucleotide sequence ID" value="NZ_JAHWXP010000003.1"/>
</dbReference>
<evidence type="ECO:0000256" key="6">
    <source>
        <dbReference type="ARBA" id="ARBA00022840"/>
    </source>
</evidence>
<keyword evidence="12" id="KW-1185">Reference proteome</keyword>
<dbReference type="HAMAP" id="MF_00301">
    <property type="entry name" value="Homoser_kinase_2"/>
    <property type="match status" value="1"/>
</dbReference>
<dbReference type="NCBIfam" id="TIGR00938">
    <property type="entry name" value="thrB_alt"/>
    <property type="match status" value="1"/>
</dbReference>
<dbReference type="GO" id="GO:0004413">
    <property type="term" value="F:homoserine kinase activity"/>
    <property type="evidence" value="ECO:0007669"/>
    <property type="project" value="UniProtKB-EC"/>
</dbReference>
<dbReference type="Pfam" id="PF01636">
    <property type="entry name" value="APH"/>
    <property type="match status" value="1"/>
</dbReference>
<gene>
    <name evidence="8" type="primary">thrB</name>
    <name evidence="11" type="ORF">KYN89_10320</name>
</gene>
<keyword evidence="2 8" id="KW-0808">Transferase</keyword>
<evidence type="ECO:0000256" key="9">
    <source>
        <dbReference type="NCBIfam" id="TIGR00938"/>
    </source>
</evidence>
<comment type="catalytic activity">
    <reaction evidence="8">
        <text>L-homoserine + ATP = O-phospho-L-homoserine + ADP + H(+)</text>
        <dbReference type="Rhea" id="RHEA:13985"/>
        <dbReference type="ChEBI" id="CHEBI:15378"/>
        <dbReference type="ChEBI" id="CHEBI:30616"/>
        <dbReference type="ChEBI" id="CHEBI:57476"/>
        <dbReference type="ChEBI" id="CHEBI:57590"/>
        <dbReference type="ChEBI" id="CHEBI:456216"/>
        <dbReference type="EC" id="2.7.1.39"/>
    </reaction>
</comment>
<accession>A0ABS7PHX9</accession>
<evidence type="ECO:0000256" key="5">
    <source>
        <dbReference type="ARBA" id="ARBA00022777"/>
    </source>
</evidence>
<keyword evidence="1 8" id="KW-0028">Amino-acid biosynthesis</keyword>
<dbReference type="InterPro" id="IPR050249">
    <property type="entry name" value="Pseudomonas-type_ThrB"/>
</dbReference>
<dbReference type="InterPro" id="IPR002575">
    <property type="entry name" value="Aminoglycoside_PTrfase"/>
</dbReference>
<dbReference type="Gene3D" id="3.30.200.20">
    <property type="entry name" value="Phosphorylase Kinase, domain 1"/>
    <property type="match status" value="1"/>
</dbReference>
<evidence type="ECO:0000256" key="1">
    <source>
        <dbReference type="ARBA" id="ARBA00022605"/>
    </source>
</evidence>
<feature type="domain" description="Aminoglycoside phosphotransferase" evidence="10">
    <location>
        <begin position="27"/>
        <end position="262"/>
    </location>
</feature>
<dbReference type="SUPFAM" id="SSF56112">
    <property type="entry name" value="Protein kinase-like (PK-like)"/>
    <property type="match status" value="1"/>
</dbReference>
<dbReference type="PANTHER" id="PTHR21064:SF6">
    <property type="entry name" value="AMINOGLYCOSIDE PHOSPHOTRANSFERASE DOMAIN-CONTAINING PROTEIN"/>
    <property type="match status" value="1"/>
</dbReference>